<organism evidence="1 2">
    <name type="scientific">Trifolium medium</name>
    <dbReference type="NCBI Taxonomy" id="97028"/>
    <lineage>
        <taxon>Eukaryota</taxon>
        <taxon>Viridiplantae</taxon>
        <taxon>Streptophyta</taxon>
        <taxon>Embryophyta</taxon>
        <taxon>Tracheophyta</taxon>
        <taxon>Spermatophyta</taxon>
        <taxon>Magnoliopsida</taxon>
        <taxon>eudicotyledons</taxon>
        <taxon>Gunneridae</taxon>
        <taxon>Pentapetalae</taxon>
        <taxon>rosids</taxon>
        <taxon>fabids</taxon>
        <taxon>Fabales</taxon>
        <taxon>Fabaceae</taxon>
        <taxon>Papilionoideae</taxon>
        <taxon>50 kb inversion clade</taxon>
        <taxon>NPAAA clade</taxon>
        <taxon>Hologalegina</taxon>
        <taxon>IRL clade</taxon>
        <taxon>Trifolieae</taxon>
        <taxon>Trifolium</taxon>
    </lineage>
</organism>
<dbReference type="EMBL" id="LXQA010301343">
    <property type="protein sequence ID" value="MCI42182.1"/>
    <property type="molecule type" value="Genomic_DNA"/>
</dbReference>
<dbReference type="Proteomes" id="UP000265520">
    <property type="component" value="Unassembled WGS sequence"/>
</dbReference>
<reference evidence="1 2" key="1">
    <citation type="journal article" date="2018" name="Front. Plant Sci.">
        <title>Red Clover (Trifolium pratense) and Zigzag Clover (T. medium) - A Picture of Genomic Similarities and Differences.</title>
        <authorList>
            <person name="Dluhosova J."/>
            <person name="Istvanek J."/>
            <person name="Nedelnik J."/>
            <person name="Repkova J."/>
        </authorList>
    </citation>
    <scope>NUCLEOTIDE SEQUENCE [LARGE SCALE GENOMIC DNA]</scope>
    <source>
        <strain evidence="2">cv. 10/8</strain>
        <tissue evidence="1">Leaf</tissue>
    </source>
</reference>
<evidence type="ECO:0000313" key="1">
    <source>
        <dbReference type="EMBL" id="MCI42182.1"/>
    </source>
</evidence>
<keyword evidence="2" id="KW-1185">Reference proteome</keyword>
<sequence length="51" mass="5818">MNSPSSTMPILPSPISSIHWANSTNFSFSIELDENCNRMFFVNLNTLNLRQ</sequence>
<comment type="caution">
    <text evidence="1">The sequence shown here is derived from an EMBL/GenBank/DDBJ whole genome shotgun (WGS) entry which is preliminary data.</text>
</comment>
<feature type="non-terminal residue" evidence="1">
    <location>
        <position position="51"/>
    </location>
</feature>
<dbReference type="AlphaFoldDB" id="A0A392S190"/>
<proteinExistence type="predicted"/>
<evidence type="ECO:0000313" key="2">
    <source>
        <dbReference type="Proteomes" id="UP000265520"/>
    </source>
</evidence>
<accession>A0A392S190</accession>
<name>A0A392S190_9FABA</name>
<protein>
    <submittedName>
        <fullName evidence="1">Uncharacterized protein</fullName>
    </submittedName>
</protein>